<sequence>MYKSEKALVEKQIQNAPGKISLVVDCWSTKNGYAFHGIMTTYVDSDLNFRQLVLDFDALHGPHKGKMLAASILKTIEDFGITDKVLAITSDNASNMDTMFTELKTLLQAR</sequence>
<dbReference type="PANTHER" id="PTHR47501">
    <property type="entry name" value="TRANSPOSASE-RELATED"/>
    <property type="match status" value="1"/>
</dbReference>
<feature type="non-terminal residue" evidence="1">
    <location>
        <position position="1"/>
    </location>
</feature>
<proteinExistence type="predicted"/>
<evidence type="ECO:0000313" key="1">
    <source>
        <dbReference type="EMBL" id="CAG7815904.1"/>
    </source>
</evidence>
<evidence type="ECO:0008006" key="3">
    <source>
        <dbReference type="Google" id="ProtNLM"/>
    </source>
</evidence>
<accession>A0A8J2KMR8</accession>
<organism evidence="1 2">
    <name type="scientific">Allacma fusca</name>
    <dbReference type="NCBI Taxonomy" id="39272"/>
    <lineage>
        <taxon>Eukaryota</taxon>
        <taxon>Metazoa</taxon>
        <taxon>Ecdysozoa</taxon>
        <taxon>Arthropoda</taxon>
        <taxon>Hexapoda</taxon>
        <taxon>Collembola</taxon>
        <taxon>Symphypleona</taxon>
        <taxon>Sminthuridae</taxon>
        <taxon>Allacma</taxon>
    </lineage>
</organism>
<reference evidence="1" key="1">
    <citation type="submission" date="2021-06" db="EMBL/GenBank/DDBJ databases">
        <authorList>
            <person name="Hodson N. C."/>
            <person name="Mongue J. A."/>
            <person name="Jaron S. K."/>
        </authorList>
    </citation>
    <scope>NUCLEOTIDE SEQUENCE</scope>
</reference>
<protein>
    <recommendedName>
        <fullName evidence="3">Transposase</fullName>
    </recommendedName>
</protein>
<dbReference type="PANTHER" id="PTHR47501:SF5">
    <property type="entry name" value="HAT C-TERMINAL DIMERISATION DOMAIN-CONTAINING PROTEIN"/>
    <property type="match status" value="1"/>
</dbReference>
<dbReference type="AlphaFoldDB" id="A0A8J2KMR8"/>
<dbReference type="EMBL" id="CAJVCH010355941">
    <property type="protein sequence ID" value="CAG7815904.1"/>
    <property type="molecule type" value="Genomic_DNA"/>
</dbReference>
<comment type="caution">
    <text evidence="1">The sequence shown here is derived from an EMBL/GenBank/DDBJ whole genome shotgun (WGS) entry which is preliminary data.</text>
</comment>
<dbReference type="OrthoDB" id="1607513at2759"/>
<dbReference type="Proteomes" id="UP000708208">
    <property type="component" value="Unassembled WGS sequence"/>
</dbReference>
<evidence type="ECO:0000313" key="2">
    <source>
        <dbReference type="Proteomes" id="UP000708208"/>
    </source>
</evidence>
<keyword evidence="2" id="KW-1185">Reference proteome</keyword>
<name>A0A8J2KMR8_9HEXA</name>
<gene>
    <name evidence="1" type="ORF">AFUS01_LOCUS26550</name>
</gene>